<accession>A0AAV8YY26</accession>
<evidence type="ECO:0000313" key="3">
    <source>
        <dbReference type="Proteomes" id="UP001162162"/>
    </source>
</evidence>
<dbReference type="AlphaFoldDB" id="A0AAV8YY26"/>
<sequence>MEFCLLLQGMYLENPDFLQNILYTDEATFTTNGIVSSQNIRMWSENYIGKETLEFTDALYELPLDYRYNLHLQFDGAPIHNAVIVRNWFNENFPNRSIGRSSPLIRWPPRSPGITPLDFFLWGTIKNKVYATRRQTREEHSDRIRRSMSEYNSTTVTECNEE</sequence>
<feature type="compositionally biased region" description="Basic and acidic residues" evidence="1">
    <location>
        <begin position="135"/>
        <end position="148"/>
    </location>
</feature>
<protein>
    <submittedName>
        <fullName evidence="2">Uncharacterized protein</fullName>
    </submittedName>
</protein>
<gene>
    <name evidence="2" type="ORF">NQ318_008544</name>
</gene>
<name>A0AAV8YY26_9CUCU</name>
<dbReference type="PANTHER" id="PTHR47326">
    <property type="entry name" value="TRANSPOSABLE ELEMENT TC3 TRANSPOSASE-LIKE PROTEIN"/>
    <property type="match status" value="1"/>
</dbReference>
<evidence type="ECO:0000313" key="2">
    <source>
        <dbReference type="EMBL" id="KAJ8955675.1"/>
    </source>
</evidence>
<dbReference type="Gene3D" id="3.30.420.10">
    <property type="entry name" value="Ribonuclease H-like superfamily/Ribonuclease H"/>
    <property type="match status" value="1"/>
</dbReference>
<feature type="compositionally biased region" description="Polar residues" evidence="1">
    <location>
        <begin position="149"/>
        <end position="162"/>
    </location>
</feature>
<organism evidence="2 3">
    <name type="scientific">Aromia moschata</name>
    <dbReference type="NCBI Taxonomy" id="1265417"/>
    <lineage>
        <taxon>Eukaryota</taxon>
        <taxon>Metazoa</taxon>
        <taxon>Ecdysozoa</taxon>
        <taxon>Arthropoda</taxon>
        <taxon>Hexapoda</taxon>
        <taxon>Insecta</taxon>
        <taxon>Pterygota</taxon>
        <taxon>Neoptera</taxon>
        <taxon>Endopterygota</taxon>
        <taxon>Coleoptera</taxon>
        <taxon>Polyphaga</taxon>
        <taxon>Cucujiformia</taxon>
        <taxon>Chrysomeloidea</taxon>
        <taxon>Cerambycidae</taxon>
        <taxon>Cerambycinae</taxon>
        <taxon>Callichromatini</taxon>
        <taxon>Aromia</taxon>
    </lineage>
</organism>
<dbReference type="Proteomes" id="UP001162162">
    <property type="component" value="Unassembled WGS sequence"/>
</dbReference>
<dbReference type="InterPro" id="IPR036397">
    <property type="entry name" value="RNaseH_sf"/>
</dbReference>
<dbReference type="GO" id="GO:0003676">
    <property type="term" value="F:nucleic acid binding"/>
    <property type="evidence" value="ECO:0007669"/>
    <property type="project" value="InterPro"/>
</dbReference>
<feature type="region of interest" description="Disordered" evidence="1">
    <location>
        <begin position="133"/>
        <end position="162"/>
    </location>
</feature>
<keyword evidence="3" id="KW-1185">Reference proteome</keyword>
<comment type="caution">
    <text evidence="2">The sequence shown here is derived from an EMBL/GenBank/DDBJ whole genome shotgun (WGS) entry which is preliminary data.</text>
</comment>
<proteinExistence type="predicted"/>
<evidence type="ECO:0000256" key="1">
    <source>
        <dbReference type="SAM" id="MobiDB-lite"/>
    </source>
</evidence>
<dbReference type="PANTHER" id="PTHR47326:SF1">
    <property type="entry name" value="HTH PSQ-TYPE DOMAIN-CONTAINING PROTEIN"/>
    <property type="match status" value="1"/>
</dbReference>
<reference evidence="2" key="1">
    <citation type="journal article" date="2023" name="Insect Mol. Biol.">
        <title>Genome sequencing provides insights into the evolution of gene families encoding plant cell wall-degrading enzymes in longhorned beetles.</title>
        <authorList>
            <person name="Shin N.R."/>
            <person name="Okamura Y."/>
            <person name="Kirsch R."/>
            <person name="Pauchet Y."/>
        </authorList>
    </citation>
    <scope>NUCLEOTIDE SEQUENCE</scope>
    <source>
        <strain evidence="2">AMC_N1</strain>
    </source>
</reference>
<dbReference type="EMBL" id="JAPWTK010000036">
    <property type="protein sequence ID" value="KAJ8955675.1"/>
    <property type="molecule type" value="Genomic_DNA"/>
</dbReference>